<keyword evidence="3" id="KW-0812">Transmembrane</keyword>
<feature type="compositionally biased region" description="Pro residues" evidence="2">
    <location>
        <begin position="151"/>
        <end position="167"/>
    </location>
</feature>
<feature type="region of interest" description="Disordered" evidence="2">
    <location>
        <begin position="134"/>
        <end position="190"/>
    </location>
</feature>
<feature type="region of interest" description="Disordered" evidence="2">
    <location>
        <begin position="207"/>
        <end position="229"/>
    </location>
</feature>
<accession>A0A0G0AKY5</accession>
<evidence type="ECO:0000313" key="4">
    <source>
        <dbReference type="EMBL" id="KKP57529.1"/>
    </source>
</evidence>
<organism evidence="4 5">
    <name type="scientific">Candidatus Gottesmanbacteria bacterium GW2011_GWA1_34_13</name>
    <dbReference type="NCBI Taxonomy" id="1618434"/>
    <lineage>
        <taxon>Bacteria</taxon>
        <taxon>Candidatus Gottesmaniibacteriota</taxon>
    </lineage>
</organism>
<evidence type="ECO:0000256" key="3">
    <source>
        <dbReference type="SAM" id="Phobius"/>
    </source>
</evidence>
<dbReference type="SUPFAM" id="SSF49464">
    <property type="entry name" value="Carboxypeptidase regulatory domain-like"/>
    <property type="match status" value="1"/>
</dbReference>
<keyword evidence="3" id="KW-0472">Membrane</keyword>
<dbReference type="AlphaFoldDB" id="A0A0G0AKY5"/>
<evidence type="ECO:0000313" key="5">
    <source>
        <dbReference type="Proteomes" id="UP000034176"/>
    </source>
</evidence>
<keyword evidence="1" id="KW-0175">Coiled coil</keyword>
<comment type="caution">
    <text evidence="4">The sequence shown here is derived from an EMBL/GenBank/DDBJ whole genome shotgun (WGS) entry which is preliminary data.</text>
</comment>
<feature type="coiled-coil region" evidence="1">
    <location>
        <begin position="241"/>
        <end position="299"/>
    </location>
</feature>
<keyword evidence="3" id="KW-1133">Transmembrane helix</keyword>
<feature type="transmembrane region" description="Helical" evidence="3">
    <location>
        <begin position="51"/>
        <end position="69"/>
    </location>
</feature>
<reference evidence="4 5" key="1">
    <citation type="journal article" date="2015" name="Nature">
        <title>rRNA introns, odd ribosomes, and small enigmatic genomes across a large radiation of phyla.</title>
        <authorList>
            <person name="Brown C.T."/>
            <person name="Hug L.A."/>
            <person name="Thomas B.C."/>
            <person name="Sharon I."/>
            <person name="Castelle C.J."/>
            <person name="Singh A."/>
            <person name="Wilkins M.J."/>
            <person name="Williams K.H."/>
            <person name="Banfield J.F."/>
        </authorList>
    </citation>
    <scope>NUCLEOTIDE SEQUENCE [LARGE SCALE GENOMIC DNA]</scope>
</reference>
<protein>
    <submittedName>
        <fullName evidence="4">Uncharacterized protein</fullName>
    </submittedName>
</protein>
<dbReference type="Proteomes" id="UP000034176">
    <property type="component" value="Unassembled WGS sequence"/>
</dbReference>
<gene>
    <name evidence="4" type="ORF">UR52_C0029G0003</name>
</gene>
<dbReference type="InterPro" id="IPR008969">
    <property type="entry name" value="CarboxyPept-like_regulatory"/>
</dbReference>
<proteinExistence type="predicted"/>
<evidence type="ECO:0000256" key="2">
    <source>
        <dbReference type="SAM" id="MobiDB-lite"/>
    </source>
</evidence>
<sequence length="450" mass="49500">MEQHPIPQNVTSFQFKLVGDITLKQFAYLAGCSLAAYLMTRVGFIPALFRYPIAGFLALLGIGLAFVPIEERPMDRWIVAFFRSIYSPTQYIYKKNNLPPEVLNNMTSAQVVLPKPVTVQTPLAQAMAKKAYVSSLPKQTKPKESKTITPPAAPPKPYKPPVVPIPKPATAAPKPQVKSDADKWKIGAPPVPGPKVIGNYASSQSLTGKKVDFSPPPAPTSAKTQNGPVTSTVGASVTIIKNQYQQMEKKLSEQIQSLQKELQEGTIAKERLIEVQQVLSLLLAEKERLSLELIRLQKQLLQKEVGTIEKPTNYTTLNADTRSTIKMVAPQTATQVGMPKLTNQANVITGIIKTSSGNLLPNIIVTVQDKEGVPVRALKTNRLGQFAASTPLTAGVYLIEIEDPKKTYQFHRIEVNLINEVIPALEISAINERDIVRQKLTQELFGKNKI</sequence>
<name>A0A0G0AKY5_9BACT</name>
<dbReference type="EMBL" id="LBPN01000029">
    <property type="protein sequence ID" value="KKP57529.1"/>
    <property type="molecule type" value="Genomic_DNA"/>
</dbReference>
<evidence type="ECO:0000256" key="1">
    <source>
        <dbReference type="SAM" id="Coils"/>
    </source>
</evidence>
<dbReference type="STRING" id="1618434.UR52_C0029G0003"/>